<dbReference type="InterPro" id="IPR002213">
    <property type="entry name" value="UDP_glucos_trans"/>
</dbReference>
<keyword evidence="2 3" id="KW-0808">Transferase</keyword>
<evidence type="ECO:0000256" key="3">
    <source>
        <dbReference type="RuleBase" id="RU003718"/>
    </source>
</evidence>
<organism evidence="6 7">
    <name type="scientific">Oldenlandia corymbosa var. corymbosa</name>
    <dbReference type="NCBI Taxonomy" id="529605"/>
    <lineage>
        <taxon>Eukaryota</taxon>
        <taxon>Viridiplantae</taxon>
        <taxon>Streptophyta</taxon>
        <taxon>Embryophyta</taxon>
        <taxon>Tracheophyta</taxon>
        <taxon>Spermatophyta</taxon>
        <taxon>Magnoliopsida</taxon>
        <taxon>eudicotyledons</taxon>
        <taxon>Gunneridae</taxon>
        <taxon>Pentapetalae</taxon>
        <taxon>asterids</taxon>
        <taxon>lamiids</taxon>
        <taxon>Gentianales</taxon>
        <taxon>Rubiaceae</taxon>
        <taxon>Rubioideae</taxon>
        <taxon>Spermacoceae</taxon>
        <taxon>Hedyotis-Oldenlandia complex</taxon>
        <taxon>Oldenlandia</taxon>
    </lineage>
</organism>
<dbReference type="InterPro" id="IPR002999">
    <property type="entry name" value="Tudor"/>
</dbReference>
<protein>
    <recommendedName>
        <fullName evidence="4">Glycosyltransferase</fullName>
        <ecNumber evidence="4">2.4.1.-</ecNumber>
    </recommendedName>
</protein>
<evidence type="ECO:0000313" key="7">
    <source>
        <dbReference type="Proteomes" id="UP001161247"/>
    </source>
</evidence>
<reference evidence="6" key="1">
    <citation type="submission" date="2023-03" db="EMBL/GenBank/DDBJ databases">
        <authorList>
            <person name="Julca I."/>
        </authorList>
    </citation>
    <scope>NUCLEOTIDE SEQUENCE</scope>
</reference>
<keyword evidence="3" id="KW-0328">Glycosyltransferase</keyword>
<proteinExistence type="inferred from homology"/>
<dbReference type="PROSITE" id="PS50304">
    <property type="entry name" value="TUDOR"/>
    <property type="match status" value="1"/>
</dbReference>
<evidence type="ECO:0000313" key="6">
    <source>
        <dbReference type="EMBL" id="CAI9111066.1"/>
    </source>
</evidence>
<dbReference type="CDD" id="cd03784">
    <property type="entry name" value="GT1_Gtf-like"/>
    <property type="match status" value="1"/>
</dbReference>
<dbReference type="PANTHER" id="PTHR48047:SF51">
    <property type="entry name" value="GLYCOSYLTRANSFERASE"/>
    <property type="match status" value="1"/>
</dbReference>
<gene>
    <name evidence="6" type="ORF">OLC1_LOCUS18576</name>
</gene>
<dbReference type="FunFam" id="3.40.50.2000:FF:000107">
    <property type="entry name" value="Glycosyltransferase"/>
    <property type="match status" value="1"/>
</dbReference>
<feature type="domain" description="Tudor" evidence="5">
    <location>
        <begin position="245"/>
        <end position="309"/>
    </location>
</feature>
<dbReference type="Gene3D" id="3.40.50.2000">
    <property type="entry name" value="Glycogen Phosphorylase B"/>
    <property type="match status" value="2"/>
</dbReference>
<dbReference type="EC" id="2.4.1.-" evidence="4"/>
<dbReference type="PANTHER" id="PTHR48047">
    <property type="entry name" value="GLYCOSYLTRANSFERASE"/>
    <property type="match status" value="1"/>
</dbReference>
<evidence type="ECO:0000256" key="1">
    <source>
        <dbReference type="ARBA" id="ARBA00009995"/>
    </source>
</evidence>
<evidence type="ECO:0000256" key="2">
    <source>
        <dbReference type="ARBA" id="ARBA00022679"/>
    </source>
</evidence>
<evidence type="ECO:0000256" key="4">
    <source>
        <dbReference type="RuleBase" id="RU362057"/>
    </source>
</evidence>
<dbReference type="GO" id="GO:0035251">
    <property type="term" value="F:UDP-glucosyltransferase activity"/>
    <property type="evidence" value="ECO:0007669"/>
    <property type="project" value="TreeGrafter"/>
</dbReference>
<evidence type="ECO:0000259" key="5">
    <source>
        <dbReference type="PROSITE" id="PS50304"/>
    </source>
</evidence>
<dbReference type="AlphaFoldDB" id="A0AAV1DT61"/>
<dbReference type="Proteomes" id="UP001161247">
    <property type="component" value="Chromosome 6"/>
</dbReference>
<keyword evidence="7" id="KW-1185">Reference proteome</keyword>
<dbReference type="EMBL" id="OX459123">
    <property type="protein sequence ID" value="CAI9111066.1"/>
    <property type="molecule type" value="Genomic_DNA"/>
</dbReference>
<dbReference type="PROSITE" id="PS00375">
    <property type="entry name" value="UDPGT"/>
    <property type="match status" value="1"/>
</dbReference>
<sequence length="472" mass="53022">MASNDHHNHRHHVVLFPFMSKGHTIPVLHLARLLVRRNATVTLFTTPANQSFISDYLSDLTTTRTFSILSLPFPENIGDGVPPGTESTDKLPEISLWVPFARSTHLMKPHFEQSLESLPGPPVTFMVTDGFLPWTLDSANKYRGGIPRLVYYGMGNFANAVSRDVSEGGYIHRFDSDDELFPVPHFPWVKVTRNDFDQPFTDRKPSGLHFEFIMDCVVSAVNSFGQIVNSFYELEPAYADFDPRTWSVGPLCLIEHPRGGESGRKTPPWMEWLDGMLEKGKPVLYVAFGSQAEISREQFREIKTGLEKSEANFLWVVRKNETELDDGFEVGSRGIVVREWVDQREILGHQSVQGFLSHCGWNSVLESICARVPILAWPMMAEQPLNARFVAEEIKVGIRVQTSNGSVRGFVTAEGLEKSVKELMEGETGKEARKKVKEFGDAAMEAVQEGGSSWKALDDLLTLLHGSETHSR</sequence>
<dbReference type="Pfam" id="PF00201">
    <property type="entry name" value="UDPGT"/>
    <property type="match status" value="1"/>
</dbReference>
<comment type="similarity">
    <text evidence="1 3">Belongs to the UDP-glycosyltransferase family.</text>
</comment>
<dbReference type="InterPro" id="IPR035595">
    <property type="entry name" value="UDP_glycos_trans_CS"/>
</dbReference>
<name>A0AAV1DT61_OLDCO</name>
<dbReference type="SUPFAM" id="SSF53756">
    <property type="entry name" value="UDP-Glycosyltransferase/glycogen phosphorylase"/>
    <property type="match status" value="1"/>
</dbReference>
<accession>A0AAV1DT61</accession>